<dbReference type="Pfam" id="PF20160">
    <property type="entry name" value="C-JID"/>
    <property type="match status" value="1"/>
</dbReference>
<keyword evidence="2" id="KW-0677">Repeat</keyword>
<feature type="domain" description="C-JID" evidence="3">
    <location>
        <begin position="170"/>
        <end position="275"/>
    </location>
</feature>
<evidence type="ECO:0000313" key="4">
    <source>
        <dbReference type="EMBL" id="KAH7513039.1"/>
    </source>
</evidence>
<accession>A0A978UE46</accession>
<organism evidence="4 5">
    <name type="scientific">Ziziphus jujuba var. spinosa</name>
    <dbReference type="NCBI Taxonomy" id="714518"/>
    <lineage>
        <taxon>Eukaryota</taxon>
        <taxon>Viridiplantae</taxon>
        <taxon>Streptophyta</taxon>
        <taxon>Embryophyta</taxon>
        <taxon>Tracheophyta</taxon>
        <taxon>Spermatophyta</taxon>
        <taxon>Magnoliopsida</taxon>
        <taxon>eudicotyledons</taxon>
        <taxon>Gunneridae</taxon>
        <taxon>Pentapetalae</taxon>
        <taxon>rosids</taxon>
        <taxon>fabids</taxon>
        <taxon>Rosales</taxon>
        <taxon>Rhamnaceae</taxon>
        <taxon>Paliureae</taxon>
        <taxon>Ziziphus</taxon>
    </lineage>
</organism>
<dbReference type="InterPro" id="IPR045344">
    <property type="entry name" value="C-JID"/>
</dbReference>
<dbReference type="SUPFAM" id="SSF52047">
    <property type="entry name" value="RNI-like"/>
    <property type="match status" value="1"/>
</dbReference>
<dbReference type="Gene3D" id="3.80.10.10">
    <property type="entry name" value="Ribonuclease Inhibitor"/>
    <property type="match status" value="1"/>
</dbReference>
<gene>
    <name evidence="4" type="ORF">FEM48_Zijuj12G0154100</name>
</gene>
<sequence length="409" mass="46665">MEELYEIQLGGTGIEELPESFENVSWLVTLNLGGCLQIKFLPNSLCKLPNLRKFTLKECSSFEALPRLPLGLKKLNIQYCKSLKSIQQLPSSLTYFDAAGCTSLKTISSWEVITHQASRYLGKVFWRLENCLDLDQSTLNDIIAKTNLFHLINVYFSLPIWDLAPDIVYPGDEIPEGFNYATDDGNSINIKLPINWFKLYPRGLLFSICIVGVLNKFDDDGDDQSVDFGYFEESSDDDYLVFDDDDHHHHDERRRTVSLEYEFNFKTQTSNGDNGLYQYVGSYQTTIANTNNADHVFIMYDEYMCLGNKVLEQVFGPDWFFIQKSLDMQASFGVCFKEGVGFNLDIKKYGIGFIYDNVEPDVDSTSGESSFDYDYDEPNVDSAIVECSDQACEYQYTDHRSVTSADGFK</sequence>
<protein>
    <recommendedName>
        <fullName evidence="3">C-JID domain-containing protein</fullName>
    </recommendedName>
</protein>
<dbReference type="AlphaFoldDB" id="A0A978UE46"/>
<dbReference type="EMBL" id="JAEACU010000012">
    <property type="protein sequence ID" value="KAH7513039.1"/>
    <property type="molecule type" value="Genomic_DNA"/>
</dbReference>
<dbReference type="PANTHER" id="PTHR47186">
    <property type="entry name" value="LEUCINE-RICH REPEAT-CONTAINING PROTEIN 57"/>
    <property type="match status" value="1"/>
</dbReference>
<evidence type="ECO:0000313" key="5">
    <source>
        <dbReference type="Proteomes" id="UP000813462"/>
    </source>
</evidence>
<proteinExistence type="predicted"/>
<reference evidence="4" key="1">
    <citation type="journal article" date="2021" name="Front. Plant Sci.">
        <title>Chromosome-Scale Genome Assembly for Chinese Sour Jujube and Insights Into Its Genome Evolution and Domestication Signature.</title>
        <authorList>
            <person name="Shen L.-Y."/>
            <person name="Luo H."/>
            <person name="Wang X.-L."/>
            <person name="Wang X.-M."/>
            <person name="Qiu X.-J."/>
            <person name="Liu H."/>
            <person name="Zhou S.-S."/>
            <person name="Jia K.-H."/>
            <person name="Nie S."/>
            <person name="Bao Y.-T."/>
            <person name="Zhang R.-G."/>
            <person name="Yun Q.-Z."/>
            <person name="Chai Y.-H."/>
            <person name="Lu J.-Y."/>
            <person name="Li Y."/>
            <person name="Zhao S.-W."/>
            <person name="Mao J.-F."/>
            <person name="Jia S.-G."/>
            <person name="Mao Y.-M."/>
        </authorList>
    </citation>
    <scope>NUCLEOTIDE SEQUENCE</scope>
    <source>
        <strain evidence="4">AT0</strain>
        <tissue evidence="4">Leaf</tissue>
    </source>
</reference>
<dbReference type="Proteomes" id="UP000813462">
    <property type="component" value="Unassembled WGS sequence"/>
</dbReference>
<name>A0A978UE46_ZIZJJ</name>
<keyword evidence="1" id="KW-0433">Leucine-rich repeat</keyword>
<dbReference type="InterPro" id="IPR032675">
    <property type="entry name" value="LRR_dom_sf"/>
</dbReference>
<evidence type="ECO:0000256" key="2">
    <source>
        <dbReference type="ARBA" id="ARBA00022737"/>
    </source>
</evidence>
<comment type="caution">
    <text evidence="4">The sequence shown here is derived from an EMBL/GenBank/DDBJ whole genome shotgun (WGS) entry which is preliminary data.</text>
</comment>
<dbReference type="PANTHER" id="PTHR47186:SF3">
    <property type="entry name" value="OS09G0267800 PROTEIN"/>
    <property type="match status" value="1"/>
</dbReference>
<evidence type="ECO:0000256" key="1">
    <source>
        <dbReference type="ARBA" id="ARBA00022614"/>
    </source>
</evidence>
<evidence type="ECO:0000259" key="3">
    <source>
        <dbReference type="Pfam" id="PF20160"/>
    </source>
</evidence>